<dbReference type="InterPro" id="IPR013783">
    <property type="entry name" value="Ig-like_fold"/>
</dbReference>
<proteinExistence type="predicted"/>
<dbReference type="SMART" id="SM00408">
    <property type="entry name" value="IGc2"/>
    <property type="match status" value="2"/>
</dbReference>
<keyword evidence="5" id="KW-0393">Immunoglobulin domain</keyword>
<dbReference type="Gene3D" id="2.60.40.10">
    <property type="entry name" value="Immunoglobulins"/>
    <property type="match status" value="4"/>
</dbReference>
<dbReference type="GO" id="GO:0005886">
    <property type="term" value="C:plasma membrane"/>
    <property type="evidence" value="ECO:0007669"/>
    <property type="project" value="TreeGrafter"/>
</dbReference>
<dbReference type="OrthoDB" id="6111375at2759"/>
<dbReference type="GO" id="GO:0050839">
    <property type="term" value="F:cell adhesion molecule binding"/>
    <property type="evidence" value="ECO:0007669"/>
    <property type="project" value="TreeGrafter"/>
</dbReference>
<feature type="domain" description="Ig-like" evidence="6">
    <location>
        <begin position="485"/>
        <end position="567"/>
    </location>
</feature>
<dbReference type="Pfam" id="PF13895">
    <property type="entry name" value="Ig_2"/>
    <property type="match status" value="1"/>
</dbReference>
<dbReference type="EMBL" id="CACVKT020000574">
    <property type="protein sequence ID" value="CAC5360968.1"/>
    <property type="molecule type" value="Genomic_DNA"/>
</dbReference>
<dbReference type="InterPro" id="IPR036179">
    <property type="entry name" value="Ig-like_dom_sf"/>
</dbReference>
<evidence type="ECO:0000256" key="5">
    <source>
        <dbReference type="ARBA" id="ARBA00023319"/>
    </source>
</evidence>
<organism evidence="7 8">
    <name type="scientific">Mytilus coruscus</name>
    <name type="common">Sea mussel</name>
    <dbReference type="NCBI Taxonomy" id="42192"/>
    <lineage>
        <taxon>Eukaryota</taxon>
        <taxon>Metazoa</taxon>
        <taxon>Spiralia</taxon>
        <taxon>Lophotrochozoa</taxon>
        <taxon>Mollusca</taxon>
        <taxon>Bivalvia</taxon>
        <taxon>Autobranchia</taxon>
        <taxon>Pteriomorphia</taxon>
        <taxon>Mytilida</taxon>
        <taxon>Mytiloidea</taxon>
        <taxon>Mytilidae</taxon>
        <taxon>Mytilinae</taxon>
        <taxon>Mytilus</taxon>
    </lineage>
</organism>
<sequence length="689" mass="77010">MSDIVKAKLTAQYYCNVDNIKINTKLPHQSMHHSIRESKPNIPKEIARSETKIHIVHSLDVTISGQTYIEPGVPYNVTCTVNEYRDNRKTTFIALIPGQIYADIIVWYYKPYGCFKFQIPTSTDCRNASCACDDNGLATHWIYTLPSDLSTSVTFKCATSDNDNKIVESTELAPTITGEQIEEITVWYYKQYGCFKYKFPTSTDCLDASCACDDNGLATHWIYTSPSDLSTSVTFQCESSDNDNKIVTSNKFAPTITVKHLQCESNDNDAEIVKSQVFSPTVSVPISSVTLSSTPTDENPVKIIKDQSQLFNCKTNAGRPSSIIQWYMDSINITLSATSQSDVCATDCSDGKLISSSQLIYKGNTNDSGHIIYCTASNIEGHSVRSLNKTIDVLYFPYVHMEPKYNPYIVSHKQQNIVLTCVIDDANPADDVTYEWNSPSGTVITQNLTIPTANHSHTGQYSCTATNIAGTSHRTTKQLIVNYAPLISNVSKNQNIIEGNNLEVSPIVDANPVAKLVWWTRQNDATFKYVGSVLKINNIYRTSSGNYSCYVMNTLTPSGMATINRTTHKTFYVDVVFKPLLNHTRPYSPLYVTTTENSTLHLTLTLSAHPTPTMEWTFRGETDWNACNFVTITSNTTTNGFITSSFILIDNINSSYFGDYILTARNIAGVFFHRFVVMEKCKFEFKTPL</sequence>
<reference evidence="7 8" key="1">
    <citation type="submission" date="2020-06" db="EMBL/GenBank/DDBJ databases">
        <authorList>
            <person name="Li R."/>
            <person name="Bekaert M."/>
        </authorList>
    </citation>
    <scope>NUCLEOTIDE SEQUENCE [LARGE SCALE GENOMIC DNA]</scope>
    <source>
        <strain evidence="8">wild</strain>
    </source>
</reference>
<dbReference type="InterPro" id="IPR051275">
    <property type="entry name" value="Cell_adhesion_signaling"/>
</dbReference>
<accession>A0A6J8A615</accession>
<feature type="domain" description="Ig-like" evidence="6">
    <location>
        <begin position="280"/>
        <end position="392"/>
    </location>
</feature>
<dbReference type="SUPFAM" id="SSF48726">
    <property type="entry name" value="Immunoglobulin"/>
    <property type="match status" value="4"/>
</dbReference>
<dbReference type="InterPro" id="IPR003598">
    <property type="entry name" value="Ig_sub2"/>
</dbReference>
<feature type="domain" description="Ig-like" evidence="6">
    <location>
        <begin position="397"/>
        <end position="480"/>
    </location>
</feature>
<evidence type="ECO:0000256" key="1">
    <source>
        <dbReference type="ARBA" id="ARBA00004479"/>
    </source>
</evidence>
<dbReference type="GO" id="GO:0098609">
    <property type="term" value="P:cell-cell adhesion"/>
    <property type="evidence" value="ECO:0007669"/>
    <property type="project" value="TreeGrafter"/>
</dbReference>
<keyword evidence="2" id="KW-0472">Membrane</keyword>
<keyword evidence="3" id="KW-1015">Disulfide bond</keyword>
<dbReference type="PANTHER" id="PTHR11640">
    <property type="entry name" value="NEPHRIN"/>
    <property type="match status" value="1"/>
</dbReference>
<evidence type="ECO:0000259" key="6">
    <source>
        <dbReference type="PROSITE" id="PS50835"/>
    </source>
</evidence>
<keyword evidence="4" id="KW-0325">Glycoprotein</keyword>
<name>A0A6J8A615_MYTCO</name>
<dbReference type="InterPro" id="IPR007110">
    <property type="entry name" value="Ig-like_dom"/>
</dbReference>
<dbReference type="GO" id="GO:0005911">
    <property type="term" value="C:cell-cell junction"/>
    <property type="evidence" value="ECO:0007669"/>
    <property type="project" value="TreeGrafter"/>
</dbReference>
<protein>
    <recommendedName>
        <fullName evidence="6">Ig-like domain-containing protein</fullName>
    </recommendedName>
</protein>
<dbReference type="PANTHER" id="PTHR11640:SF31">
    <property type="entry name" value="IRREGULAR CHIASM C-ROUGHEST PROTEIN-RELATED"/>
    <property type="match status" value="1"/>
</dbReference>
<dbReference type="CDD" id="cd00146">
    <property type="entry name" value="PKD"/>
    <property type="match status" value="1"/>
</dbReference>
<dbReference type="AlphaFoldDB" id="A0A6J8A615"/>
<dbReference type="InterPro" id="IPR003599">
    <property type="entry name" value="Ig_sub"/>
</dbReference>
<dbReference type="Proteomes" id="UP000507470">
    <property type="component" value="Unassembled WGS sequence"/>
</dbReference>
<evidence type="ECO:0000256" key="2">
    <source>
        <dbReference type="ARBA" id="ARBA00023136"/>
    </source>
</evidence>
<evidence type="ECO:0000313" key="7">
    <source>
        <dbReference type="EMBL" id="CAC5360968.1"/>
    </source>
</evidence>
<evidence type="ECO:0000313" key="8">
    <source>
        <dbReference type="Proteomes" id="UP000507470"/>
    </source>
</evidence>
<keyword evidence="8" id="KW-1185">Reference proteome</keyword>
<evidence type="ECO:0000256" key="3">
    <source>
        <dbReference type="ARBA" id="ARBA00023157"/>
    </source>
</evidence>
<gene>
    <name evidence="7" type="ORF">MCOR_3262</name>
</gene>
<dbReference type="SMART" id="SM00409">
    <property type="entry name" value="IG"/>
    <property type="match status" value="3"/>
</dbReference>
<comment type="subcellular location">
    <subcellularLocation>
        <location evidence="1">Membrane</location>
        <topology evidence="1">Single-pass type I membrane protein</topology>
    </subcellularLocation>
</comment>
<evidence type="ECO:0000256" key="4">
    <source>
        <dbReference type="ARBA" id="ARBA00023180"/>
    </source>
</evidence>
<dbReference type="PROSITE" id="PS50835">
    <property type="entry name" value="IG_LIKE"/>
    <property type="match status" value="3"/>
</dbReference>